<accession>A0A0F8YLX1</accession>
<proteinExistence type="predicted"/>
<evidence type="ECO:0000313" key="1">
    <source>
        <dbReference type="EMBL" id="KKK82363.1"/>
    </source>
</evidence>
<sequence length="59" mass="6800">MRVKDAIELLKTFNPEYSLVAKQDSSYWYGHLIERFKVVESANGPMVELVTGQKIVIKE</sequence>
<organism evidence="1">
    <name type="scientific">marine sediment metagenome</name>
    <dbReference type="NCBI Taxonomy" id="412755"/>
    <lineage>
        <taxon>unclassified sequences</taxon>
        <taxon>metagenomes</taxon>
        <taxon>ecological metagenomes</taxon>
    </lineage>
</organism>
<protein>
    <submittedName>
        <fullName evidence="1">Uncharacterized protein</fullName>
    </submittedName>
</protein>
<reference evidence="1" key="1">
    <citation type="journal article" date="2015" name="Nature">
        <title>Complex archaea that bridge the gap between prokaryotes and eukaryotes.</title>
        <authorList>
            <person name="Spang A."/>
            <person name="Saw J.H."/>
            <person name="Jorgensen S.L."/>
            <person name="Zaremba-Niedzwiedzka K."/>
            <person name="Martijn J."/>
            <person name="Lind A.E."/>
            <person name="van Eijk R."/>
            <person name="Schleper C."/>
            <person name="Guy L."/>
            <person name="Ettema T.J."/>
        </authorList>
    </citation>
    <scope>NUCLEOTIDE SEQUENCE</scope>
</reference>
<comment type="caution">
    <text evidence="1">The sequence shown here is derived from an EMBL/GenBank/DDBJ whole genome shotgun (WGS) entry which is preliminary data.</text>
</comment>
<gene>
    <name evidence="1" type="ORF">LCGC14_2804140</name>
</gene>
<dbReference type="AlphaFoldDB" id="A0A0F8YLX1"/>
<dbReference type="EMBL" id="LAZR01052709">
    <property type="protein sequence ID" value="KKK82363.1"/>
    <property type="molecule type" value="Genomic_DNA"/>
</dbReference>
<name>A0A0F8YLX1_9ZZZZ</name>